<dbReference type="InterPro" id="IPR056004">
    <property type="entry name" value="DUF7582"/>
</dbReference>
<keyword evidence="3" id="KW-1185">Reference proteome</keyword>
<evidence type="ECO:0000313" key="2">
    <source>
        <dbReference type="EMBL" id="KAK3938004.1"/>
    </source>
</evidence>
<sequence length="252" mass="28121">MGCGPSKPRHQQQQAGLEIGDIGAPQDIQIHIPRNRTDQHGMPVQQVTRDISSDTLLAALNHVSAYVAGRGQHISVIAVGGAVNTLYLRSRAATHDVDIFGSDFNNQARMLLDEAMLDAQRHYPGLGTDWINTEAQMWMAGPLHHELTAGARQQNVRVFDSAGLTIHAAPWEYAFSAKLSRILTGGNQVRPYDFDDAVTYIHEYIHGHGNQPVPVATALGWSRHYHQQMNENILRNRVNTEYRRRYGVNAFV</sequence>
<comment type="caution">
    <text evidence="2">The sequence shown here is derived from an EMBL/GenBank/DDBJ whole genome shotgun (WGS) entry which is preliminary data.</text>
</comment>
<reference evidence="3" key="1">
    <citation type="journal article" date="2023" name="Mol. Phylogenet. Evol.">
        <title>Genome-scale phylogeny and comparative genomics of the fungal order Sordariales.</title>
        <authorList>
            <person name="Hensen N."/>
            <person name="Bonometti L."/>
            <person name="Westerberg I."/>
            <person name="Brannstrom I.O."/>
            <person name="Guillou S."/>
            <person name="Cros-Aarteil S."/>
            <person name="Calhoun S."/>
            <person name="Haridas S."/>
            <person name="Kuo A."/>
            <person name="Mondo S."/>
            <person name="Pangilinan J."/>
            <person name="Riley R."/>
            <person name="LaButti K."/>
            <person name="Andreopoulos B."/>
            <person name="Lipzen A."/>
            <person name="Chen C."/>
            <person name="Yan M."/>
            <person name="Daum C."/>
            <person name="Ng V."/>
            <person name="Clum A."/>
            <person name="Steindorff A."/>
            <person name="Ohm R.A."/>
            <person name="Martin F."/>
            <person name="Silar P."/>
            <person name="Natvig D.O."/>
            <person name="Lalanne C."/>
            <person name="Gautier V."/>
            <person name="Ament-Velasquez S.L."/>
            <person name="Kruys A."/>
            <person name="Hutchinson M.I."/>
            <person name="Powell A.J."/>
            <person name="Barry K."/>
            <person name="Miller A.N."/>
            <person name="Grigoriev I.V."/>
            <person name="Debuchy R."/>
            <person name="Gladieux P."/>
            <person name="Hiltunen Thoren M."/>
            <person name="Johannesson H."/>
        </authorList>
    </citation>
    <scope>NUCLEOTIDE SEQUENCE [LARGE SCALE GENOMIC DNA]</scope>
    <source>
        <strain evidence="3">CBS 340.73</strain>
    </source>
</reference>
<feature type="domain" description="DUF7582" evidence="1">
    <location>
        <begin position="54"/>
        <end position="247"/>
    </location>
</feature>
<accession>A0AAN6N2T7</accession>
<proteinExistence type="predicted"/>
<organism evidence="2 3">
    <name type="scientific">Diplogelasinospora grovesii</name>
    <dbReference type="NCBI Taxonomy" id="303347"/>
    <lineage>
        <taxon>Eukaryota</taxon>
        <taxon>Fungi</taxon>
        <taxon>Dikarya</taxon>
        <taxon>Ascomycota</taxon>
        <taxon>Pezizomycotina</taxon>
        <taxon>Sordariomycetes</taxon>
        <taxon>Sordariomycetidae</taxon>
        <taxon>Sordariales</taxon>
        <taxon>Diplogelasinosporaceae</taxon>
        <taxon>Diplogelasinospora</taxon>
    </lineage>
</organism>
<dbReference type="Pfam" id="PF24483">
    <property type="entry name" value="DUF7582"/>
    <property type="match status" value="1"/>
</dbReference>
<gene>
    <name evidence="2" type="ORF">QBC46DRAFT_266257</name>
</gene>
<evidence type="ECO:0000259" key="1">
    <source>
        <dbReference type="Pfam" id="PF24483"/>
    </source>
</evidence>
<dbReference type="Proteomes" id="UP001303473">
    <property type="component" value="Unassembled WGS sequence"/>
</dbReference>
<protein>
    <recommendedName>
        <fullName evidence="1">DUF7582 domain-containing protein</fullName>
    </recommendedName>
</protein>
<name>A0AAN6N2T7_9PEZI</name>
<dbReference type="AlphaFoldDB" id="A0AAN6N2T7"/>
<dbReference type="EMBL" id="MU853839">
    <property type="protein sequence ID" value="KAK3938004.1"/>
    <property type="molecule type" value="Genomic_DNA"/>
</dbReference>
<evidence type="ECO:0000313" key="3">
    <source>
        <dbReference type="Proteomes" id="UP001303473"/>
    </source>
</evidence>